<feature type="region of interest" description="Disordered" evidence="1">
    <location>
        <begin position="40"/>
        <end position="64"/>
    </location>
</feature>
<keyword evidence="3" id="KW-1185">Reference proteome</keyword>
<gene>
    <name evidence="2" type="ORF">PVK06_025196</name>
</gene>
<evidence type="ECO:0000313" key="2">
    <source>
        <dbReference type="EMBL" id="KAK5820150.1"/>
    </source>
</evidence>
<sequence>MLEKSRKLVHVRWNYEPNYVGLLEELEYIKLLLDQHSEAEVRTMQQSTTEKDDDAANPKETIAQGVMLDTYSGDDDNDEELYRLAPTVVRLVVCRNPSYNCRPPPCGTHSP</sequence>
<name>A0ABR0PG51_GOSAR</name>
<dbReference type="Proteomes" id="UP001358586">
    <property type="component" value="Chromosome 7"/>
</dbReference>
<organism evidence="2 3">
    <name type="scientific">Gossypium arboreum</name>
    <name type="common">Tree cotton</name>
    <name type="synonym">Gossypium nanking</name>
    <dbReference type="NCBI Taxonomy" id="29729"/>
    <lineage>
        <taxon>Eukaryota</taxon>
        <taxon>Viridiplantae</taxon>
        <taxon>Streptophyta</taxon>
        <taxon>Embryophyta</taxon>
        <taxon>Tracheophyta</taxon>
        <taxon>Spermatophyta</taxon>
        <taxon>Magnoliopsida</taxon>
        <taxon>eudicotyledons</taxon>
        <taxon>Gunneridae</taxon>
        <taxon>Pentapetalae</taxon>
        <taxon>rosids</taxon>
        <taxon>malvids</taxon>
        <taxon>Malvales</taxon>
        <taxon>Malvaceae</taxon>
        <taxon>Malvoideae</taxon>
        <taxon>Gossypium</taxon>
    </lineage>
</organism>
<dbReference type="EMBL" id="JARKNE010000007">
    <property type="protein sequence ID" value="KAK5820150.1"/>
    <property type="molecule type" value="Genomic_DNA"/>
</dbReference>
<reference evidence="2 3" key="1">
    <citation type="submission" date="2023-03" db="EMBL/GenBank/DDBJ databases">
        <title>WGS of Gossypium arboreum.</title>
        <authorList>
            <person name="Yu D."/>
        </authorList>
    </citation>
    <scope>NUCLEOTIDE SEQUENCE [LARGE SCALE GENOMIC DNA]</scope>
    <source>
        <tissue evidence="2">Leaf</tissue>
    </source>
</reference>
<comment type="caution">
    <text evidence="2">The sequence shown here is derived from an EMBL/GenBank/DDBJ whole genome shotgun (WGS) entry which is preliminary data.</text>
</comment>
<evidence type="ECO:0000313" key="3">
    <source>
        <dbReference type="Proteomes" id="UP001358586"/>
    </source>
</evidence>
<protein>
    <submittedName>
        <fullName evidence="2">Uncharacterized protein</fullName>
    </submittedName>
</protein>
<proteinExistence type="predicted"/>
<accession>A0ABR0PG51</accession>
<evidence type="ECO:0000256" key="1">
    <source>
        <dbReference type="SAM" id="MobiDB-lite"/>
    </source>
</evidence>